<dbReference type="SMART" id="SM00346">
    <property type="entry name" value="HTH_ICLR"/>
    <property type="match status" value="1"/>
</dbReference>
<dbReference type="InterPro" id="IPR050707">
    <property type="entry name" value="HTH_MetabolicPath_Reg"/>
</dbReference>
<keyword evidence="2" id="KW-0238">DNA-binding</keyword>
<feature type="domain" description="IclR-ED" evidence="5">
    <location>
        <begin position="71"/>
        <end position="255"/>
    </location>
</feature>
<dbReference type="Gene3D" id="1.10.10.10">
    <property type="entry name" value="Winged helix-like DNA-binding domain superfamily/Winged helix DNA-binding domain"/>
    <property type="match status" value="1"/>
</dbReference>
<accession>A0A7L5BZJ9</accession>
<dbReference type="PROSITE" id="PS51078">
    <property type="entry name" value="ICLR_ED"/>
    <property type="match status" value="1"/>
</dbReference>
<dbReference type="PROSITE" id="PS51077">
    <property type="entry name" value="HTH_ICLR"/>
    <property type="match status" value="1"/>
</dbReference>
<protein>
    <submittedName>
        <fullName evidence="6">IclR family transcriptional regulator</fullName>
    </submittedName>
</protein>
<evidence type="ECO:0000259" key="4">
    <source>
        <dbReference type="PROSITE" id="PS51077"/>
    </source>
</evidence>
<dbReference type="AlphaFoldDB" id="A0A7L5BZJ9"/>
<keyword evidence="3" id="KW-0804">Transcription</keyword>
<keyword evidence="1" id="KW-0805">Transcription regulation</keyword>
<sequence length="266" mass="27913">MSGVVRQDGPMVLPRAFALLRLLAASPRGLSLSDIATRLDVPKSSLSSTLKALADQGYLARERALYSLGPQSFALASAILAGKTISQIARPSLEKAMEESGESVLLATLDPDGAHLTYVEIAESPNPVRYAVPVGTRRPLYATACGKLFLAERSEQARRAYYETTALEKKSDATVTDPEVLEGQLQVLRESGVSITFGEYSADAAGFAAPIRGAGGALAAALVIAAPITRGRREAERFARLSVAAAGEISGILGGASTEGREKPRA</sequence>
<dbReference type="InterPro" id="IPR029016">
    <property type="entry name" value="GAF-like_dom_sf"/>
</dbReference>
<dbReference type="InterPro" id="IPR036390">
    <property type="entry name" value="WH_DNA-bd_sf"/>
</dbReference>
<dbReference type="InterPro" id="IPR014757">
    <property type="entry name" value="Tscrpt_reg_IclR_C"/>
</dbReference>
<dbReference type="PANTHER" id="PTHR30136">
    <property type="entry name" value="HELIX-TURN-HELIX TRANSCRIPTIONAL REGULATOR, ICLR FAMILY"/>
    <property type="match status" value="1"/>
</dbReference>
<reference evidence="6 7" key="1">
    <citation type="submission" date="2020-02" db="EMBL/GenBank/DDBJ databases">
        <title>complete genome sequence of Rhodobacteraceae bacterium.</title>
        <authorList>
            <person name="Park J."/>
            <person name="Kim Y.-S."/>
            <person name="Kim K.-H."/>
        </authorList>
    </citation>
    <scope>NUCLEOTIDE SEQUENCE [LARGE SCALE GENOMIC DNA]</scope>
    <source>
        <strain evidence="6 7">RR4-56</strain>
    </source>
</reference>
<evidence type="ECO:0000256" key="2">
    <source>
        <dbReference type="ARBA" id="ARBA00023125"/>
    </source>
</evidence>
<dbReference type="GO" id="GO:0045892">
    <property type="term" value="P:negative regulation of DNA-templated transcription"/>
    <property type="evidence" value="ECO:0007669"/>
    <property type="project" value="TreeGrafter"/>
</dbReference>
<dbReference type="InterPro" id="IPR036388">
    <property type="entry name" value="WH-like_DNA-bd_sf"/>
</dbReference>
<dbReference type="KEGG" id="hdh:G5B40_05915"/>
<dbReference type="Pfam" id="PF01614">
    <property type="entry name" value="IclR_C"/>
    <property type="match status" value="1"/>
</dbReference>
<feature type="domain" description="HTH iclR-type" evidence="4">
    <location>
        <begin position="10"/>
        <end position="70"/>
    </location>
</feature>
<evidence type="ECO:0000313" key="7">
    <source>
        <dbReference type="Proteomes" id="UP000503336"/>
    </source>
</evidence>
<dbReference type="GO" id="GO:0003700">
    <property type="term" value="F:DNA-binding transcription factor activity"/>
    <property type="evidence" value="ECO:0007669"/>
    <property type="project" value="TreeGrafter"/>
</dbReference>
<dbReference type="SUPFAM" id="SSF46785">
    <property type="entry name" value="Winged helix' DNA-binding domain"/>
    <property type="match status" value="1"/>
</dbReference>
<evidence type="ECO:0000256" key="1">
    <source>
        <dbReference type="ARBA" id="ARBA00023015"/>
    </source>
</evidence>
<dbReference type="EMBL" id="CP049056">
    <property type="protein sequence ID" value="QIE55029.1"/>
    <property type="molecule type" value="Genomic_DNA"/>
</dbReference>
<evidence type="ECO:0000313" key="6">
    <source>
        <dbReference type="EMBL" id="QIE55029.1"/>
    </source>
</evidence>
<dbReference type="Gene3D" id="3.30.450.40">
    <property type="match status" value="1"/>
</dbReference>
<proteinExistence type="predicted"/>
<name>A0A7L5BZJ9_9RHOB</name>
<dbReference type="Pfam" id="PF09339">
    <property type="entry name" value="HTH_IclR"/>
    <property type="match status" value="1"/>
</dbReference>
<evidence type="ECO:0000256" key="3">
    <source>
        <dbReference type="ARBA" id="ARBA00023163"/>
    </source>
</evidence>
<dbReference type="PANTHER" id="PTHR30136:SF35">
    <property type="entry name" value="HTH-TYPE TRANSCRIPTIONAL REGULATOR RV1719"/>
    <property type="match status" value="1"/>
</dbReference>
<evidence type="ECO:0000259" key="5">
    <source>
        <dbReference type="PROSITE" id="PS51078"/>
    </source>
</evidence>
<keyword evidence="7" id="KW-1185">Reference proteome</keyword>
<gene>
    <name evidence="6" type="ORF">G5B40_05915</name>
</gene>
<dbReference type="InterPro" id="IPR005471">
    <property type="entry name" value="Tscrpt_reg_IclR_N"/>
</dbReference>
<organism evidence="6 7">
    <name type="scientific">Pikeienuella piscinae</name>
    <dbReference type="NCBI Taxonomy" id="2748098"/>
    <lineage>
        <taxon>Bacteria</taxon>
        <taxon>Pseudomonadati</taxon>
        <taxon>Pseudomonadota</taxon>
        <taxon>Alphaproteobacteria</taxon>
        <taxon>Rhodobacterales</taxon>
        <taxon>Paracoccaceae</taxon>
        <taxon>Pikeienuella</taxon>
    </lineage>
</organism>
<dbReference type="RefSeq" id="WP_165096241.1">
    <property type="nucleotide sequence ID" value="NZ_CP049056.1"/>
</dbReference>
<dbReference type="SUPFAM" id="SSF55781">
    <property type="entry name" value="GAF domain-like"/>
    <property type="match status" value="1"/>
</dbReference>
<dbReference type="Proteomes" id="UP000503336">
    <property type="component" value="Chromosome"/>
</dbReference>
<dbReference type="GO" id="GO:0003677">
    <property type="term" value="F:DNA binding"/>
    <property type="evidence" value="ECO:0007669"/>
    <property type="project" value="UniProtKB-KW"/>
</dbReference>